<name>A0A1I4PLS7_9HYPH</name>
<evidence type="ECO:0000313" key="2">
    <source>
        <dbReference type="EMBL" id="SFM28677.1"/>
    </source>
</evidence>
<keyword evidence="1" id="KW-0812">Transmembrane</keyword>
<dbReference type="STRING" id="582667.SAMN05192568_102561"/>
<feature type="transmembrane region" description="Helical" evidence="1">
    <location>
        <begin position="32"/>
        <end position="51"/>
    </location>
</feature>
<accession>A0A1I4PLS7</accession>
<keyword evidence="1" id="KW-0472">Membrane</keyword>
<reference evidence="3" key="1">
    <citation type="submission" date="2016-10" db="EMBL/GenBank/DDBJ databases">
        <authorList>
            <person name="Varghese N."/>
            <person name="Submissions S."/>
        </authorList>
    </citation>
    <scope>NUCLEOTIDE SEQUENCE [LARGE SCALE GENOMIC DNA]</scope>
    <source>
        <strain evidence="3">BL36</strain>
    </source>
</reference>
<sequence length="73" mass="7401">MGPVQILPLTEAATFTIGCAVLKSTRIDPERVAVVLVLAAAILAAAVLIGLTPADVAGDAASLDPANLWPRLP</sequence>
<evidence type="ECO:0000256" key="1">
    <source>
        <dbReference type="SAM" id="Phobius"/>
    </source>
</evidence>
<dbReference type="OrthoDB" id="8003446at2"/>
<dbReference type="EMBL" id="FOTK01000025">
    <property type="protein sequence ID" value="SFM28677.1"/>
    <property type="molecule type" value="Genomic_DNA"/>
</dbReference>
<gene>
    <name evidence="2" type="ORF">SAMN05192568_102561</name>
</gene>
<evidence type="ECO:0000313" key="3">
    <source>
        <dbReference type="Proteomes" id="UP000199048"/>
    </source>
</evidence>
<dbReference type="AlphaFoldDB" id="A0A1I4PLS7"/>
<dbReference type="Proteomes" id="UP000199048">
    <property type="component" value="Unassembled WGS sequence"/>
</dbReference>
<proteinExistence type="predicted"/>
<dbReference type="RefSeq" id="WP_092043895.1">
    <property type="nucleotide sequence ID" value="NZ_FOTK01000025.1"/>
</dbReference>
<organism evidence="2 3">
    <name type="scientific">Methylobacterium pseudosasicola</name>
    <dbReference type="NCBI Taxonomy" id="582667"/>
    <lineage>
        <taxon>Bacteria</taxon>
        <taxon>Pseudomonadati</taxon>
        <taxon>Pseudomonadota</taxon>
        <taxon>Alphaproteobacteria</taxon>
        <taxon>Hyphomicrobiales</taxon>
        <taxon>Methylobacteriaceae</taxon>
        <taxon>Methylobacterium</taxon>
    </lineage>
</organism>
<keyword evidence="1" id="KW-1133">Transmembrane helix</keyword>
<keyword evidence="3" id="KW-1185">Reference proteome</keyword>
<protein>
    <submittedName>
        <fullName evidence="2">Uncharacterized protein</fullName>
    </submittedName>
</protein>